<reference evidence="2 3" key="1">
    <citation type="submission" date="2018-06" db="EMBL/GenBank/DDBJ databases">
        <title>Genomic Encyclopedia of Archaeal and Bacterial Type Strains, Phase II (KMG-II): from individual species to whole genera.</title>
        <authorList>
            <person name="Goeker M."/>
        </authorList>
    </citation>
    <scope>NUCLEOTIDE SEQUENCE [LARGE SCALE GENOMIC DNA]</scope>
    <source>
        <strain evidence="2 3">DSM 29821</strain>
    </source>
</reference>
<protein>
    <submittedName>
        <fullName evidence="2">Uncharacterized protein</fullName>
    </submittedName>
</protein>
<feature type="transmembrane region" description="Helical" evidence="1">
    <location>
        <begin position="127"/>
        <end position="146"/>
    </location>
</feature>
<dbReference type="EMBL" id="QLMA01000003">
    <property type="protein sequence ID" value="RAJ83366.1"/>
    <property type="molecule type" value="Genomic_DNA"/>
</dbReference>
<evidence type="ECO:0000313" key="3">
    <source>
        <dbReference type="Proteomes" id="UP000249819"/>
    </source>
</evidence>
<keyword evidence="1" id="KW-0812">Transmembrane</keyword>
<dbReference type="Proteomes" id="UP000249819">
    <property type="component" value="Unassembled WGS sequence"/>
</dbReference>
<feature type="transmembrane region" description="Helical" evidence="1">
    <location>
        <begin position="325"/>
        <end position="357"/>
    </location>
</feature>
<dbReference type="RefSeq" id="WP_111592017.1">
    <property type="nucleotide sequence ID" value="NZ_QLMA01000003.1"/>
</dbReference>
<keyword evidence="1" id="KW-1133">Transmembrane helix</keyword>
<feature type="transmembrane region" description="Helical" evidence="1">
    <location>
        <begin position="294"/>
        <end position="313"/>
    </location>
</feature>
<comment type="caution">
    <text evidence="2">The sequence shown here is derived from an EMBL/GenBank/DDBJ whole genome shotgun (WGS) entry which is preliminary data.</text>
</comment>
<dbReference type="OrthoDB" id="630586at2"/>
<evidence type="ECO:0000313" key="2">
    <source>
        <dbReference type="EMBL" id="RAJ83366.1"/>
    </source>
</evidence>
<gene>
    <name evidence="2" type="ORF">CLV59_103333</name>
</gene>
<keyword evidence="3" id="KW-1185">Reference proteome</keyword>
<name>A0A327W4R7_9BACT</name>
<evidence type="ECO:0000256" key="1">
    <source>
        <dbReference type="SAM" id="Phobius"/>
    </source>
</evidence>
<sequence length="370" mass="44215">MGIFRRIFTGRFYVENTGFFLVLFYFLFGIVNGSNLLYYHLGLMTGFLSSWSFLLLVLFLWLLYTLRITGFVIKTLEQSPYSFLYSTMTCMDDKERRGLWLRLQFQMYLPVFVYGLIAAGVGIFRHYYLPAAIIILFNLLMCIWPVRFYEKKLWQPDVFFFTTRFSRWLDRHFVKPPVLYFYYELFTAFPRKIFTTKLWSAAILWLTFFLMRQSDFMDLRALQLGMIGCVLLHTQLMIHHRAFEEIYLPFMLNLPISTLRNYSRVAGFYVLLLIPEIIIIFFQSNHRFTITEIMTAGITGMTMLLLFRVLLYFPRMNAEVHLRWILLIAFVVLFMILGGALWYAVAGMQLVAALIFFRKFREYEPWIETE</sequence>
<dbReference type="AlphaFoldDB" id="A0A327W4R7"/>
<feature type="transmembrane region" description="Helical" evidence="1">
    <location>
        <begin position="37"/>
        <end position="64"/>
    </location>
</feature>
<proteinExistence type="predicted"/>
<feature type="transmembrane region" description="Helical" evidence="1">
    <location>
        <begin position="99"/>
        <end position="121"/>
    </location>
</feature>
<accession>A0A327W4R7</accession>
<feature type="transmembrane region" description="Helical" evidence="1">
    <location>
        <begin position="12"/>
        <end position="31"/>
    </location>
</feature>
<keyword evidence="1" id="KW-0472">Membrane</keyword>
<organism evidence="2 3">
    <name type="scientific">Chitinophaga dinghuensis</name>
    <dbReference type="NCBI Taxonomy" id="1539050"/>
    <lineage>
        <taxon>Bacteria</taxon>
        <taxon>Pseudomonadati</taxon>
        <taxon>Bacteroidota</taxon>
        <taxon>Chitinophagia</taxon>
        <taxon>Chitinophagales</taxon>
        <taxon>Chitinophagaceae</taxon>
        <taxon>Chitinophaga</taxon>
    </lineage>
</organism>
<feature type="transmembrane region" description="Helical" evidence="1">
    <location>
        <begin position="262"/>
        <end position="282"/>
    </location>
</feature>